<reference evidence="2" key="1">
    <citation type="journal article" date="2021" name="Nat. Microbiol.">
        <title>Cocultivation of an ultrasmall environmental parasitic bacterium with lytic ability against bacteria associated with wastewater foams.</title>
        <authorList>
            <person name="Batinovic S."/>
            <person name="Rose J.J.A."/>
            <person name="Ratcliffe J."/>
            <person name="Seviour R.J."/>
            <person name="Petrovski S."/>
        </authorList>
    </citation>
    <scope>NUCLEOTIDE SEQUENCE</scope>
    <source>
        <strain evidence="2">JR1</strain>
    </source>
</reference>
<evidence type="ECO:0000256" key="1">
    <source>
        <dbReference type="SAM" id="Phobius"/>
    </source>
</evidence>
<dbReference type="Proteomes" id="UP001059824">
    <property type="component" value="Chromosome"/>
</dbReference>
<feature type="transmembrane region" description="Helical" evidence="1">
    <location>
        <begin position="21"/>
        <end position="44"/>
    </location>
</feature>
<dbReference type="PROSITE" id="PS51257">
    <property type="entry name" value="PROKAR_LIPOPROTEIN"/>
    <property type="match status" value="1"/>
</dbReference>
<dbReference type="AlphaFoldDB" id="A0A857MIM6"/>
<proteinExistence type="predicted"/>
<name>A0A857MIM6_9BACT</name>
<sequence>MKKDVEGVIRKRNLITKTRKTVMFWVAGASCVLGAALVVSFMLVQTIMFNGKVINMKKDTAQTLQDNIDAVPELEANIRQLNTNEQLASVGVTTEAKPIQSILDALPADENRLALGASLQQKLFAGIPGLSVDSLSVDPSADASQVEATEELPGGVKELAFSAAISGNSESLKLALQRLEKSIRAINVKSINATSSSSAVSLQITGTAYYLPAPNLELTKKEVKQ</sequence>
<keyword evidence="1" id="KW-0472">Membrane</keyword>
<organism evidence="2 3">
    <name type="scientific">Candidatus Mycosynbacter amalyticus</name>
    <dbReference type="NCBI Taxonomy" id="2665156"/>
    <lineage>
        <taxon>Bacteria</taxon>
        <taxon>Candidatus Saccharimonadota</taxon>
        <taxon>Candidatus Saccharimonadota incertae sedis</taxon>
        <taxon>Candidatus Mycosynbacter</taxon>
    </lineage>
</organism>
<dbReference type="EMBL" id="CP045921">
    <property type="protein sequence ID" value="QHN42424.1"/>
    <property type="molecule type" value="Genomic_DNA"/>
</dbReference>
<evidence type="ECO:0000313" key="2">
    <source>
        <dbReference type="EMBL" id="QHN42424.1"/>
    </source>
</evidence>
<keyword evidence="3" id="KW-1185">Reference proteome</keyword>
<protein>
    <submittedName>
        <fullName evidence="2">Type IV pilus assembly protein PilO</fullName>
    </submittedName>
</protein>
<gene>
    <name evidence="2" type="primary">pilO</name>
    <name evidence="2" type="ORF">GII36_00930</name>
</gene>
<dbReference type="RefSeq" id="WP_260763742.1">
    <property type="nucleotide sequence ID" value="NZ_CP045921.1"/>
</dbReference>
<dbReference type="KEGG" id="mama:GII36_00930"/>
<keyword evidence="1" id="KW-1133">Transmembrane helix</keyword>
<evidence type="ECO:0000313" key="3">
    <source>
        <dbReference type="Proteomes" id="UP001059824"/>
    </source>
</evidence>
<keyword evidence="1" id="KW-0812">Transmembrane</keyword>
<accession>A0A857MIM6</accession>